<organism evidence="1 2">
    <name type="scientific">Moorena producens 3L</name>
    <dbReference type="NCBI Taxonomy" id="489825"/>
    <lineage>
        <taxon>Bacteria</taxon>
        <taxon>Bacillati</taxon>
        <taxon>Cyanobacteriota</taxon>
        <taxon>Cyanophyceae</taxon>
        <taxon>Coleofasciculales</taxon>
        <taxon>Coleofasciculaceae</taxon>
        <taxon>Moorena</taxon>
    </lineage>
</organism>
<evidence type="ECO:0000313" key="2">
    <source>
        <dbReference type="Proteomes" id="UP000003959"/>
    </source>
</evidence>
<gene>
    <name evidence="1" type="ORF">LYNGBM3L_54780</name>
</gene>
<reference evidence="2" key="1">
    <citation type="journal article" date="2011" name="Proc. Natl. Acad. Sci. U.S.A.">
        <title>Genomic insights into the physiology and ecology of the marine filamentous cyanobacterium Lyngbya majuscula.</title>
        <authorList>
            <person name="Jones A.C."/>
            <person name="Monroe E.A."/>
            <person name="Podell S."/>
            <person name="Hess W.R."/>
            <person name="Klages S."/>
            <person name="Esquenazi E."/>
            <person name="Niessen S."/>
            <person name="Hoover H."/>
            <person name="Rothmann M."/>
            <person name="Lasken R.S."/>
            <person name="Yates J.R.III."/>
            <person name="Reinhardt R."/>
            <person name="Kube M."/>
            <person name="Burkart M.D."/>
            <person name="Allen E.E."/>
            <person name="Dorrestein P.C."/>
            <person name="Gerwick W.H."/>
            <person name="Gerwick L."/>
        </authorList>
    </citation>
    <scope>NUCLEOTIDE SEQUENCE [LARGE SCALE GENOMIC DNA]</scope>
    <source>
        <strain evidence="2">3L</strain>
    </source>
</reference>
<dbReference type="RefSeq" id="WP_008183295.1">
    <property type="nucleotide sequence ID" value="NZ_MKZR01000001.1"/>
</dbReference>
<dbReference type="AlphaFoldDB" id="F4XQZ8"/>
<proteinExistence type="predicted"/>
<name>F4XQZ8_9CYAN</name>
<dbReference type="EMBL" id="GL890874">
    <property type="protein sequence ID" value="EGJ32973.1"/>
    <property type="molecule type" value="Genomic_DNA"/>
</dbReference>
<accession>F4XQZ8</accession>
<keyword evidence="2" id="KW-1185">Reference proteome</keyword>
<sequence>MLLFDPVGGTGILPVSCLGQAFPKLAKRWKIRASLLVVRYGADYLNPGYEAKNKGKSAPNTPYAFNLQPTECLLTLQP</sequence>
<dbReference type="Proteomes" id="UP000003959">
    <property type="component" value="Unassembled WGS sequence"/>
</dbReference>
<protein>
    <submittedName>
        <fullName evidence="1">Uncharacterized protein</fullName>
    </submittedName>
</protein>
<evidence type="ECO:0000313" key="1">
    <source>
        <dbReference type="EMBL" id="EGJ32973.1"/>
    </source>
</evidence>
<dbReference type="HOGENOM" id="CLU_2618136_0_0_3"/>